<comment type="caution">
    <text evidence="1">The sequence shown here is derived from an EMBL/GenBank/DDBJ whole genome shotgun (WGS) entry which is preliminary data.</text>
</comment>
<keyword evidence="2" id="KW-1185">Reference proteome</keyword>
<reference evidence="1 2" key="1">
    <citation type="submission" date="2024-02" db="EMBL/GenBank/DDBJ databases">
        <title>A novel Wenzhouxiangellaceae bacterium, isolated from coastal sediments.</title>
        <authorList>
            <person name="Du Z.-J."/>
            <person name="Ye Y.-Q."/>
            <person name="Zhang X.-Y."/>
        </authorList>
    </citation>
    <scope>NUCLEOTIDE SEQUENCE [LARGE SCALE GENOMIC DNA]</scope>
    <source>
        <strain evidence="1 2">CH-27</strain>
    </source>
</reference>
<dbReference type="AlphaFoldDB" id="A0AAW9RM78"/>
<proteinExistence type="predicted"/>
<organism evidence="1 2">
    <name type="scientific">Elongatibacter sediminis</name>
    <dbReference type="NCBI Taxonomy" id="3119006"/>
    <lineage>
        <taxon>Bacteria</taxon>
        <taxon>Pseudomonadati</taxon>
        <taxon>Pseudomonadota</taxon>
        <taxon>Gammaproteobacteria</taxon>
        <taxon>Chromatiales</taxon>
        <taxon>Wenzhouxiangellaceae</taxon>
        <taxon>Elongatibacter</taxon>
    </lineage>
</organism>
<evidence type="ECO:0000313" key="2">
    <source>
        <dbReference type="Proteomes" id="UP001359886"/>
    </source>
</evidence>
<dbReference type="RefSeq" id="WP_354696712.1">
    <property type="nucleotide sequence ID" value="NZ_JAZHOG010000013.1"/>
</dbReference>
<dbReference type="PROSITE" id="PS51257">
    <property type="entry name" value="PROKAR_LIPOPROTEIN"/>
    <property type="match status" value="1"/>
</dbReference>
<accession>A0AAW9RM78</accession>
<protein>
    <recommendedName>
        <fullName evidence="3">Spondin domain-containing protein</fullName>
    </recommendedName>
</protein>
<dbReference type="EMBL" id="JAZHOG010000013">
    <property type="protein sequence ID" value="MEJ8569390.1"/>
    <property type="molecule type" value="Genomic_DNA"/>
</dbReference>
<evidence type="ECO:0000313" key="1">
    <source>
        <dbReference type="EMBL" id="MEJ8569390.1"/>
    </source>
</evidence>
<dbReference type="Proteomes" id="UP001359886">
    <property type="component" value="Unassembled WGS sequence"/>
</dbReference>
<name>A0AAW9RM78_9GAMM</name>
<gene>
    <name evidence="1" type="ORF">V3330_17320</name>
</gene>
<evidence type="ECO:0008006" key="3">
    <source>
        <dbReference type="Google" id="ProtNLM"/>
    </source>
</evidence>
<sequence length="85" mass="9760">MKRERTLYVSRFQFNFIAVVSTLLLASCTLENTDQRANVATAETAEQLFAVEIRTDPEWDPSMTARTFTYEVHVLNVFYPGLVQP</sequence>